<dbReference type="AlphaFoldDB" id="E6SD48"/>
<dbReference type="PRINTS" id="PR00368">
    <property type="entry name" value="FADPNR"/>
</dbReference>
<evidence type="ECO:0000259" key="2">
    <source>
        <dbReference type="Pfam" id="PF04324"/>
    </source>
</evidence>
<dbReference type="GO" id="GO:0016491">
    <property type="term" value="F:oxidoreductase activity"/>
    <property type="evidence" value="ECO:0007669"/>
    <property type="project" value="UniProtKB-KW"/>
</dbReference>
<dbReference type="EMBL" id="CP002343">
    <property type="protein sequence ID" value="ADU49666.1"/>
    <property type="molecule type" value="Genomic_DNA"/>
</dbReference>
<accession>E6SD48</accession>
<organism evidence="4 5">
    <name type="scientific">Intrasporangium calvum (strain ATCC 23552 / DSM 43043 / JCM 3097 / NBRC 12989 / NCIMB 10167 / NRRL B-3866 / 7 KIP)</name>
    <dbReference type="NCBI Taxonomy" id="710696"/>
    <lineage>
        <taxon>Bacteria</taxon>
        <taxon>Bacillati</taxon>
        <taxon>Actinomycetota</taxon>
        <taxon>Actinomycetes</taxon>
        <taxon>Micrococcales</taxon>
        <taxon>Intrasporangiaceae</taxon>
        <taxon>Intrasporangium</taxon>
    </lineage>
</organism>
<dbReference type="InterPro" id="IPR036188">
    <property type="entry name" value="FAD/NAD-bd_sf"/>
</dbReference>
<dbReference type="InterPro" id="IPR051691">
    <property type="entry name" value="Metab_Enz_Cyan_OpOx_G3PDH"/>
</dbReference>
<dbReference type="eggNOG" id="COG0446">
    <property type="taxonomic scope" value="Bacteria"/>
</dbReference>
<dbReference type="KEGG" id="ica:Intca_3182"/>
<dbReference type="PRINTS" id="PR00411">
    <property type="entry name" value="PNDRDTASEI"/>
</dbReference>
<keyword evidence="5" id="KW-1185">Reference proteome</keyword>
<dbReference type="SUPFAM" id="SSF51905">
    <property type="entry name" value="FAD/NAD(P)-binding domain"/>
    <property type="match status" value="1"/>
</dbReference>
<keyword evidence="1" id="KW-0560">Oxidoreductase</keyword>
<protein>
    <submittedName>
        <fullName evidence="4">FAD-dependent pyridine nucleotide-disulfide oxidoreductase</fullName>
    </submittedName>
</protein>
<feature type="domain" description="BFD-like [2Fe-2S]-binding" evidence="2">
    <location>
        <begin position="402"/>
        <end position="450"/>
    </location>
</feature>
<dbReference type="HOGENOM" id="CLU_030705_1_2_11"/>
<reference evidence="4 5" key="1">
    <citation type="journal article" date="2010" name="Stand. Genomic Sci.">
        <title>Complete genome sequence of Intrasporangium calvum type strain (7 KIP).</title>
        <authorList>
            <person name="Del Rio T.G."/>
            <person name="Chertkov O."/>
            <person name="Yasawong M."/>
            <person name="Lucas S."/>
            <person name="Deshpande S."/>
            <person name="Cheng J.F."/>
            <person name="Detter C."/>
            <person name="Tapia R."/>
            <person name="Han C."/>
            <person name="Goodwin L."/>
            <person name="Pitluck S."/>
            <person name="Liolios K."/>
            <person name="Ivanova N."/>
            <person name="Mavromatis K."/>
            <person name="Pati A."/>
            <person name="Chen A."/>
            <person name="Palaniappan K."/>
            <person name="Land M."/>
            <person name="Hauser L."/>
            <person name="Chang Y.J."/>
            <person name="Jeffries C.D."/>
            <person name="Rohde M."/>
            <person name="Pukall R."/>
            <person name="Sikorski J."/>
            <person name="Goker M."/>
            <person name="Woyke T."/>
            <person name="Bristow J."/>
            <person name="Eisen J.A."/>
            <person name="Markowitz V."/>
            <person name="Hugenholtz P."/>
            <person name="Kyrpides N.C."/>
            <person name="Klenk H.P."/>
            <person name="Lapidus A."/>
        </authorList>
    </citation>
    <scope>NUCLEOTIDE SEQUENCE [LARGE SCALE GENOMIC DNA]</scope>
    <source>
        <strain evidence="5">ATCC 23552 / DSM 43043 / JCM 3097 / NBRC 12989 / 7 KIP</strain>
    </source>
</reference>
<dbReference type="CDD" id="cd19946">
    <property type="entry name" value="GlpA-like_Fer2_BFD-like"/>
    <property type="match status" value="1"/>
</dbReference>
<dbReference type="PANTHER" id="PTHR42949">
    <property type="entry name" value="ANAEROBIC GLYCEROL-3-PHOSPHATE DEHYDROGENASE SUBUNIT B"/>
    <property type="match status" value="1"/>
</dbReference>
<dbReference type="Pfam" id="PF07992">
    <property type="entry name" value="Pyr_redox_2"/>
    <property type="match status" value="1"/>
</dbReference>
<dbReference type="InterPro" id="IPR023753">
    <property type="entry name" value="FAD/NAD-binding_dom"/>
</dbReference>
<evidence type="ECO:0000259" key="3">
    <source>
        <dbReference type="Pfam" id="PF07992"/>
    </source>
</evidence>
<evidence type="ECO:0000313" key="5">
    <source>
        <dbReference type="Proteomes" id="UP000008914"/>
    </source>
</evidence>
<dbReference type="STRING" id="710696.Intca_3182"/>
<dbReference type="RefSeq" id="WP_013493978.1">
    <property type="nucleotide sequence ID" value="NC_014830.1"/>
</dbReference>
<dbReference type="Gene3D" id="3.50.50.60">
    <property type="entry name" value="FAD/NAD(P)-binding domain"/>
    <property type="match status" value="2"/>
</dbReference>
<gene>
    <name evidence="4" type="ordered locus">Intca_3182</name>
</gene>
<dbReference type="PIRSF" id="PIRSF037495">
    <property type="entry name" value="Opine_OX_OoxA/HcnB"/>
    <property type="match status" value="1"/>
</dbReference>
<evidence type="ECO:0000256" key="1">
    <source>
        <dbReference type="ARBA" id="ARBA00023002"/>
    </source>
</evidence>
<dbReference type="Gene3D" id="1.10.10.1100">
    <property type="entry name" value="BFD-like [2Fe-2S]-binding domain"/>
    <property type="match status" value="1"/>
</dbReference>
<dbReference type="Pfam" id="PF04324">
    <property type="entry name" value="Fer2_BFD"/>
    <property type="match status" value="1"/>
</dbReference>
<feature type="domain" description="FAD/NAD(P)-binding" evidence="3">
    <location>
        <begin position="10"/>
        <end position="345"/>
    </location>
</feature>
<dbReference type="PANTHER" id="PTHR42949:SF3">
    <property type="entry name" value="ANAEROBIC GLYCEROL-3-PHOSPHATE DEHYDROGENASE SUBUNIT B"/>
    <property type="match status" value="1"/>
</dbReference>
<evidence type="ECO:0000313" key="4">
    <source>
        <dbReference type="EMBL" id="ADU49666.1"/>
    </source>
</evidence>
<sequence length="491" mass="50222">MPPSELAPERVVIVGAGPAGLACAATLLEVSEMHVILVDAGAGPGGQYWRQPPPTDDPQGVNPEALRGLHHDLGTFESLRARLDEGRAAGRATLLTEHHVWTVVPTAGGYVVHAVDRGAGPGRERTVEIGADRLVIATGAHDRALPFPGWDLPGVMTAGGLQALLKAGDVAAGRRVAVGGTGPFLLPVAAGLAARGASVVGVFEANSPVRWLRELGPVVANRGKLAEGAGYAATLVRHRVPVHVRTMIVEAHGVDRVEAVTVARVDGAGRPQRHGLRRLEVDAVGVGWGFSPQLDLPVTLGCALAPDTSGTAVVQVDDWQRTSRPGVSAAGEACGVGGAALAVAEGHLAAYGVVAGDAGSGPPAEVAGLRAVIARLRRFASAMQRAHPVPAGWAETLRPSTVVCRCEEVSAGVVQRAISERGATGARQVKQLTRAGMGWCQGRVCGHAVELLAGGGGAATERLVSTPVPLGVLAHPRAKVQCNIALNAAAP</sequence>
<dbReference type="Proteomes" id="UP000008914">
    <property type="component" value="Chromosome"/>
</dbReference>
<dbReference type="OrthoDB" id="9801699at2"/>
<dbReference type="InterPro" id="IPR041854">
    <property type="entry name" value="BFD-like_2Fe2S-bd_dom_sf"/>
</dbReference>
<dbReference type="InterPro" id="IPR007419">
    <property type="entry name" value="BFD-like_2Fe2S-bd_dom"/>
</dbReference>
<dbReference type="InterPro" id="IPR017224">
    <property type="entry name" value="Opine_Oxase_asu/HCN_bsu"/>
</dbReference>
<proteinExistence type="predicted"/>
<name>E6SD48_INTC7</name>